<dbReference type="AlphaFoldDB" id="A0AAD9L9J4"/>
<organism evidence="2 3">
    <name type="scientific">Papiliotrema laurentii</name>
    <name type="common">Cryptococcus laurentii</name>
    <dbReference type="NCBI Taxonomy" id="5418"/>
    <lineage>
        <taxon>Eukaryota</taxon>
        <taxon>Fungi</taxon>
        <taxon>Dikarya</taxon>
        <taxon>Basidiomycota</taxon>
        <taxon>Agaricomycotina</taxon>
        <taxon>Tremellomycetes</taxon>
        <taxon>Tremellales</taxon>
        <taxon>Rhynchogastremaceae</taxon>
        <taxon>Papiliotrema</taxon>
    </lineage>
</organism>
<comment type="caution">
    <text evidence="2">The sequence shown here is derived from an EMBL/GenBank/DDBJ whole genome shotgun (WGS) entry which is preliminary data.</text>
</comment>
<accession>A0AAD9L9J4</accession>
<name>A0AAD9L9J4_PAPLA</name>
<evidence type="ECO:0000313" key="3">
    <source>
        <dbReference type="Proteomes" id="UP001182556"/>
    </source>
</evidence>
<dbReference type="EMBL" id="JAODAN010000001">
    <property type="protein sequence ID" value="KAK1927547.1"/>
    <property type="molecule type" value="Genomic_DNA"/>
</dbReference>
<evidence type="ECO:0000256" key="1">
    <source>
        <dbReference type="SAM" id="MobiDB-lite"/>
    </source>
</evidence>
<sequence>MGTAGTGLPTPIQTPTGPRLRPMAPGDMVVAGTADRPTGRVGHYAQFQPRLVRQPEYVMTFRYLSRERLVAKGIIASCRWTSCGRTNRQGLPRCSPSRRLGRPSPMLQPASPRTLAEEAWGRDNATRSTSRWGSRRSRLMRTYTVPPALDLAAQDPSETISDPTDLATLEGGLYDVHGRL</sequence>
<gene>
    <name evidence="2" type="ORF">DB88DRAFT_37248</name>
</gene>
<proteinExistence type="predicted"/>
<dbReference type="Proteomes" id="UP001182556">
    <property type="component" value="Unassembled WGS sequence"/>
</dbReference>
<feature type="region of interest" description="Disordered" evidence="1">
    <location>
        <begin position="1"/>
        <end position="23"/>
    </location>
</feature>
<reference evidence="2" key="1">
    <citation type="submission" date="2023-02" db="EMBL/GenBank/DDBJ databases">
        <title>Identification and recombinant expression of a fungal hydrolase from Papiliotrema laurentii that hydrolyzes apple cutin and clears colloidal polyester polyurethane.</title>
        <authorList>
            <consortium name="DOE Joint Genome Institute"/>
            <person name="Roman V.A."/>
            <person name="Bojanowski C."/>
            <person name="Crable B.R."/>
            <person name="Wagner D.N."/>
            <person name="Hung C.S."/>
            <person name="Nadeau L.J."/>
            <person name="Schratz L."/>
            <person name="Haridas S."/>
            <person name="Pangilinan J."/>
            <person name="Lipzen A."/>
            <person name="Na H."/>
            <person name="Yan M."/>
            <person name="Ng V."/>
            <person name="Grigoriev I.V."/>
            <person name="Spatafora J.W."/>
            <person name="Barlow D."/>
            <person name="Biffinger J."/>
            <person name="Kelley-Loughnane N."/>
            <person name="Varaljay V.A."/>
            <person name="Crookes-Goodson W.J."/>
        </authorList>
    </citation>
    <scope>NUCLEOTIDE SEQUENCE</scope>
    <source>
        <strain evidence="2">5307AH</strain>
    </source>
</reference>
<evidence type="ECO:0000313" key="2">
    <source>
        <dbReference type="EMBL" id="KAK1927547.1"/>
    </source>
</evidence>
<keyword evidence="3" id="KW-1185">Reference proteome</keyword>
<feature type="region of interest" description="Disordered" evidence="1">
    <location>
        <begin position="91"/>
        <end position="111"/>
    </location>
</feature>
<protein>
    <submittedName>
        <fullName evidence="2">Uncharacterized protein</fullName>
    </submittedName>
</protein>